<comment type="caution">
    <text evidence="2">The sequence shown here is derived from an EMBL/GenBank/DDBJ whole genome shotgun (WGS) entry which is preliminary data.</text>
</comment>
<evidence type="ECO:0000259" key="1">
    <source>
        <dbReference type="Pfam" id="PF01814"/>
    </source>
</evidence>
<feature type="domain" description="Hemerythrin-like" evidence="1">
    <location>
        <begin position="3"/>
        <end position="121"/>
    </location>
</feature>
<evidence type="ECO:0000313" key="2">
    <source>
        <dbReference type="EMBL" id="GAA3890458.1"/>
    </source>
</evidence>
<accession>A0ABP7KXG2</accession>
<gene>
    <name evidence="2" type="ORF">GCM10022276_06910</name>
</gene>
<reference evidence="3" key="1">
    <citation type="journal article" date="2019" name="Int. J. Syst. Evol. Microbiol.">
        <title>The Global Catalogue of Microorganisms (GCM) 10K type strain sequencing project: providing services to taxonomists for standard genome sequencing and annotation.</title>
        <authorList>
            <consortium name="The Broad Institute Genomics Platform"/>
            <consortium name="The Broad Institute Genome Sequencing Center for Infectious Disease"/>
            <person name="Wu L."/>
            <person name="Ma J."/>
        </authorList>
    </citation>
    <scope>NUCLEOTIDE SEQUENCE [LARGE SCALE GENOMIC DNA]</scope>
    <source>
        <strain evidence="3">JCM 17543</strain>
    </source>
</reference>
<protein>
    <submittedName>
        <fullName evidence="2">Hemerythrin domain-containing protein</fullName>
    </submittedName>
</protein>
<dbReference type="EMBL" id="BAABBM010000001">
    <property type="protein sequence ID" value="GAA3890458.1"/>
    <property type="molecule type" value="Genomic_DNA"/>
</dbReference>
<dbReference type="Pfam" id="PF01814">
    <property type="entry name" value="Hemerythrin"/>
    <property type="match status" value="1"/>
</dbReference>
<organism evidence="2 3">
    <name type="scientific">Sphingomonas limnosediminicola</name>
    <dbReference type="NCBI Taxonomy" id="940133"/>
    <lineage>
        <taxon>Bacteria</taxon>
        <taxon>Pseudomonadati</taxon>
        <taxon>Pseudomonadota</taxon>
        <taxon>Alphaproteobacteria</taxon>
        <taxon>Sphingomonadales</taxon>
        <taxon>Sphingomonadaceae</taxon>
        <taxon>Sphingomonas</taxon>
    </lineage>
</organism>
<dbReference type="Proteomes" id="UP001500827">
    <property type="component" value="Unassembled WGS sequence"/>
</dbReference>
<dbReference type="InterPro" id="IPR012312">
    <property type="entry name" value="Hemerythrin-like"/>
</dbReference>
<dbReference type="PANTHER" id="PTHR35585">
    <property type="entry name" value="HHE DOMAIN PROTEIN (AFU_ORTHOLOGUE AFUA_4G00730)"/>
    <property type="match status" value="1"/>
</dbReference>
<name>A0ABP7KXG2_9SPHN</name>
<proteinExistence type="predicted"/>
<keyword evidence="3" id="KW-1185">Reference proteome</keyword>
<dbReference type="Gene3D" id="1.20.120.520">
    <property type="entry name" value="nmb1532 protein domain like"/>
    <property type="match status" value="1"/>
</dbReference>
<evidence type="ECO:0000313" key="3">
    <source>
        <dbReference type="Proteomes" id="UP001500827"/>
    </source>
</evidence>
<sequence>MDITQLIADDHAEQRRLFALIEELRPTESSALQATWVRLRVLLDTHALAEERFFYPELLRVGQGADYETSVDETRDAIKDHNEIRDTAAAVDFQAVGSPEWFEAVAACNRANSDHMAEEERQGLTDFRRHADRELRHRTGVQFLQFECEHLTGKGVTPIDRHVESYIIENS</sequence>
<dbReference type="PANTHER" id="PTHR35585:SF1">
    <property type="entry name" value="HHE DOMAIN PROTEIN (AFU_ORTHOLOGUE AFUA_4G00730)"/>
    <property type="match status" value="1"/>
</dbReference>
<dbReference type="RefSeq" id="WP_344698294.1">
    <property type="nucleotide sequence ID" value="NZ_BAABBM010000001.1"/>
</dbReference>